<evidence type="ECO:0000256" key="1">
    <source>
        <dbReference type="SAM" id="SignalP"/>
    </source>
</evidence>
<dbReference type="EMBL" id="UFSM01000001">
    <property type="protein sequence ID" value="SUU88984.1"/>
    <property type="molecule type" value="Genomic_DNA"/>
</dbReference>
<proteinExistence type="predicted"/>
<name>A0A380WLF2_AMIAI</name>
<dbReference type="Proteomes" id="UP000254701">
    <property type="component" value="Unassembled WGS sequence"/>
</dbReference>
<protein>
    <submittedName>
        <fullName evidence="2">Uncharacterized protein</fullName>
    </submittedName>
</protein>
<accession>A0A380WLF2</accession>
<evidence type="ECO:0000313" key="3">
    <source>
        <dbReference type="Proteomes" id="UP000254701"/>
    </source>
</evidence>
<gene>
    <name evidence="2" type="ORF">NCTC10684_02216</name>
</gene>
<organism evidence="2 3">
    <name type="scientific">Aminobacter aminovorans</name>
    <name type="common">Chelatobacter heintzii</name>
    <dbReference type="NCBI Taxonomy" id="83263"/>
    <lineage>
        <taxon>Bacteria</taxon>
        <taxon>Pseudomonadati</taxon>
        <taxon>Pseudomonadota</taxon>
        <taxon>Alphaproteobacteria</taxon>
        <taxon>Hyphomicrobiales</taxon>
        <taxon>Phyllobacteriaceae</taxon>
        <taxon>Aminobacter</taxon>
    </lineage>
</organism>
<reference evidence="2 3" key="1">
    <citation type="submission" date="2018-06" db="EMBL/GenBank/DDBJ databases">
        <authorList>
            <consortium name="Pathogen Informatics"/>
            <person name="Doyle S."/>
        </authorList>
    </citation>
    <scope>NUCLEOTIDE SEQUENCE [LARGE SCALE GENOMIC DNA]</scope>
    <source>
        <strain evidence="2 3">NCTC10684</strain>
    </source>
</reference>
<keyword evidence="1" id="KW-0732">Signal</keyword>
<sequence length="152" mass="16588">MRDWMRHVLLATTFALVLVAPAGAQSETTNQTIDQQLGDHTKYEAVIKALQTAVAAHDAAGVAELVSYPIGVRVNGKETHIKSAKAFAENYDAIFTPTIAKAVTDQKYDDLFVNYKGIMFGDGQVWINGICRDNACKEFDAKIITIQEGPGK</sequence>
<feature type="chain" id="PRO_5017004206" evidence="1">
    <location>
        <begin position="25"/>
        <end position="152"/>
    </location>
</feature>
<dbReference type="AlphaFoldDB" id="A0A380WLF2"/>
<evidence type="ECO:0000313" key="2">
    <source>
        <dbReference type="EMBL" id="SUU88984.1"/>
    </source>
</evidence>
<feature type="signal peptide" evidence="1">
    <location>
        <begin position="1"/>
        <end position="24"/>
    </location>
</feature>